<protein>
    <recommendedName>
        <fullName evidence="3">Glycosyltransferase family 1 protein</fullName>
    </recommendedName>
</protein>
<reference evidence="1 2" key="1">
    <citation type="journal article" date="2013" name="Genome Announc.">
        <title>Draft Genome Sequence of Arcticibacter svalbardensis Strain MN12-7T, a Member of the Family Sphingobacteriaceae Isolated from an Arctic Soil Sample.</title>
        <authorList>
            <person name="Shivaji S."/>
            <person name="Ara S."/>
            <person name="Prasad S."/>
            <person name="Manasa B.P."/>
            <person name="Begum Z."/>
            <person name="Singh A."/>
            <person name="Kumar Pinnaka A."/>
        </authorList>
    </citation>
    <scope>NUCLEOTIDE SEQUENCE [LARGE SCALE GENOMIC DNA]</scope>
    <source>
        <strain evidence="1 2">MN12-7</strain>
    </source>
</reference>
<dbReference type="Proteomes" id="UP000014174">
    <property type="component" value="Unassembled WGS sequence"/>
</dbReference>
<dbReference type="eggNOG" id="ENOG5032V2S">
    <property type="taxonomic scope" value="Bacteria"/>
</dbReference>
<dbReference type="OrthoDB" id="7052726at2"/>
<gene>
    <name evidence="1" type="ORF">ADIARSV_2971</name>
</gene>
<dbReference type="AlphaFoldDB" id="R9GXY2"/>
<evidence type="ECO:0008006" key="3">
    <source>
        <dbReference type="Google" id="ProtNLM"/>
    </source>
</evidence>
<name>R9GXY2_9SPHI</name>
<keyword evidence="2" id="KW-1185">Reference proteome</keyword>
<accession>R9GXY2</accession>
<evidence type="ECO:0000313" key="1">
    <source>
        <dbReference type="EMBL" id="EOR93834.1"/>
    </source>
</evidence>
<comment type="caution">
    <text evidence="1">The sequence shown here is derived from an EMBL/GenBank/DDBJ whole genome shotgun (WGS) entry which is preliminary data.</text>
</comment>
<dbReference type="RefSeq" id="WP_016196202.1">
    <property type="nucleotide sequence ID" value="NZ_AQPN01000103.1"/>
</dbReference>
<evidence type="ECO:0000313" key="2">
    <source>
        <dbReference type="Proteomes" id="UP000014174"/>
    </source>
</evidence>
<sequence>MKKIKILDWPAQRFYCETHPFYRWKEQLKERGYEVKCYHNHLHKELKEADYLILHSRYFNPGWQSIHDRNQQNEEELIAYLLQIKKANGKLIWFDAADSSGSSDFPIIPFIDVFLKKQILKDKEYYTVPHVNNNLRIWIDRDEFGTSSFQPCPVNQLHKIKVGWNLGLNDYRYFGYKMSRLSNYLNYSLYPIKFSQVAETRPLDLTFRGTIHYEKSGPDRVSEQRNKVLTYLKNVSMKVASGPVIPKKSYWKELRNSKLCISPFGWGEVCYRDFESFISGALLIKPSMDHLITYPDMYVPNETYISVKWNLDDLPEKLEHIKNNFSDYKHIAIHGQERYKKVVNDPETFINTLLSAIN</sequence>
<organism evidence="1 2">
    <name type="scientific">Arcticibacter svalbardensis MN12-7</name>
    <dbReference type="NCBI Taxonomy" id="1150600"/>
    <lineage>
        <taxon>Bacteria</taxon>
        <taxon>Pseudomonadati</taxon>
        <taxon>Bacteroidota</taxon>
        <taxon>Sphingobacteriia</taxon>
        <taxon>Sphingobacteriales</taxon>
        <taxon>Sphingobacteriaceae</taxon>
        <taxon>Arcticibacter</taxon>
    </lineage>
</organism>
<dbReference type="EMBL" id="AQPN01000103">
    <property type="protein sequence ID" value="EOR93834.1"/>
    <property type="molecule type" value="Genomic_DNA"/>
</dbReference>
<dbReference type="STRING" id="1150600.ADIARSV_2971"/>
<proteinExistence type="predicted"/>